<dbReference type="PANTHER" id="PTHR43798:SF33">
    <property type="entry name" value="HYDROLASE, PUTATIVE (AFU_ORTHOLOGUE AFUA_2G14860)-RELATED"/>
    <property type="match status" value="1"/>
</dbReference>
<organism evidence="2 3">
    <name type="scientific">SAR92 clade bacterium H455</name>
    <dbReference type="NCBI Taxonomy" id="2974818"/>
    <lineage>
        <taxon>Bacteria</taxon>
        <taxon>Pseudomonadati</taxon>
        <taxon>Pseudomonadota</taxon>
        <taxon>Gammaproteobacteria</taxon>
        <taxon>Cellvibrionales</taxon>
        <taxon>Porticoccaceae</taxon>
        <taxon>SAR92 clade</taxon>
    </lineage>
</organism>
<dbReference type="Pfam" id="PF00561">
    <property type="entry name" value="Abhydrolase_1"/>
    <property type="match status" value="1"/>
</dbReference>
<keyword evidence="3" id="KW-1185">Reference proteome</keyword>
<evidence type="ECO:0000313" key="2">
    <source>
        <dbReference type="EMBL" id="UVW35473.1"/>
    </source>
</evidence>
<name>A0ABY5TT40_9GAMM</name>
<reference evidence="2" key="1">
    <citation type="submission" date="2022-08" db="EMBL/GenBank/DDBJ databases">
        <title>Catabolic pathway analysis in culturable SAR92 clade bacteria reveals their overlooked roles in DMSP degradation in coastal seas.</title>
        <authorList>
            <person name="He X."/>
            <person name="Zhang X."/>
            <person name="Zhang Y."/>
        </authorList>
    </citation>
    <scope>NUCLEOTIDE SEQUENCE</scope>
    <source>
        <strain evidence="2">H455</strain>
    </source>
</reference>
<dbReference type="GO" id="GO:0016787">
    <property type="term" value="F:hydrolase activity"/>
    <property type="evidence" value="ECO:0007669"/>
    <property type="project" value="UniProtKB-KW"/>
</dbReference>
<dbReference type="InterPro" id="IPR000073">
    <property type="entry name" value="AB_hydrolase_1"/>
</dbReference>
<feature type="domain" description="AB hydrolase-1" evidence="1">
    <location>
        <begin position="52"/>
        <end position="138"/>
    </location>
</feature>
<dbReference type="EMBL" id="CP103416">
    <property type="protein sequence ID" value="UVW35473.1"/>
    <property type="molecule type" value="Genomic_DNA"/>
</dbReference>
<dbReference type="SUPFAM" id="SSF53474">
    <property type="entry name" value="alpha/beta-Hydrolases"/>
    <property type="match status" value="1"/>
</dbReference>
<dbReference type="PANTHER" id="PTHR43798">
    <property type="entry name" value="MONOACYLGLYCEROL LIPASE"/>
    <property type="match status" value="1"/>
</dbReference>
<gene>
    <name evidence="2" type="ORF">NYF23_02400</name>
</gene>
<keyword evidence="2" id="KW-0378">Hydrolase</keyword>
<dbReference type="InterPro" id="IPR050266">
    <property type="entry name" value="AB_hydrolase_sf"/>
</dbReference>
<dbReference type="Proteomes" id="UP001059934">
    <property type="component" value="Chromosome"/>
</dbReference>
<accession>A0ABY5TT40</accession>
<protein>
    <submittedName>
        <fullName evidence="2">Alpha/beta hydrolase</fullName>
    </submittedName>
</protein>
<dbReference type="Gene3D" id="3.40.50.1820">
    <property type="entry name" value="alpha/beta hydrolase"/>
    <property type="match status" value="1"/>
</dbReference>
<dbReference type="InterPro" id="IPR029058">
    <property type="entry name" value="AB_hydrolase_fold"/>
</dbReference>
<proteinExistence type="predicted"/>
<evidence type="ECO:0000259" key="1">
    <source>
        <dbReference type="Pfam" id="PF00561"/>
    </source>
</evidence>
<evidence type="ECO:0000313" key="3">
    <source>
        <dbReference type="Proteomes" id="UP001059934"/>
    </source>
</evidence>
<sequence>MSQAIKKVFEKAHSEPEQWRERGELVELLGHSLFVIDESPKQKAGDQELEQPTILLLHGFPTSSWDWQPMWQLLAKDYRLIAVDMLGFGFSDKPNKHRYSIHGQADLVEALVQTKQLKQFHVLTHDYGDTVGQELLSRQLEGSGAGEWLSCCFLNGGLFPETHRALLTQKLLLSPIGGLLNRLTGYAKFCRNFSSVFGAKSKPSKEELENFWWLININNGKHIFHNLITYIRDRLEHRERWVSAMQQSTIPLGLINGSVDPVSGKHMVARYRELNCRLDYVAELPEIGHYPQVEAPAQVVAHYQAFLLPLIKA</sequence>